<evidence type="ECO:0000313" key="1">
    <source>
        <dbReference type="EMBL" id="EGH49360.1"/>
    </source>
</evidence>
<reference evidence="1 2" key="1">
    <citation type="journal article" date="2011" name="PLoS Pathog.">
        <title>Dynamic evolution of pathogenicity revealed by sequencing and comparative genomics of 19 Pseudomonas syringae isolates.</title>
        <authorList>
            <person name="Baltrus D.A."/>
            <person name="Nishimura M.T."/>
            <person name="Romanchuk A."/>
            <person name="Chang J.H."/>
            <person name="Mukhtar M.S."/>
            <person name="Cherkis K."/>
            <person name="Roach J."/>
            <person name="Grant S.R."/>
            <person name="Jones C.D."/>
            <person name="Dangl J.L."/>
        </authorList>
    </citation>
    <scope>NUCLEOTIDE SEQUENCE [LARGE SCALE GENOMIC DNA]</scope>
    <source>
        <strain evidence="1 2">1704B</strain>
    </source>
</reference>
<gene>
    <name evidence="1" type="ORF">PSYPI_46130</name>
</gene>
<dbReference type="EMBL" id="AEAI01004172">
    <property type="protein sequence ID" value="EGH49360.1"/>
    <property type="molecule type" value="Genomic_DNA"/>
</dbReference>
<keyword evidence="2" id="KW-1185">Reference proteome</keyword>
<feature type="non-terminal residue" evidence="1">
    <location>
        <position position="48"/>
    </location>
</feature>
<sequence length="48" mass="5354">GVPIRCHWLDLPTAQLSVQARHLAALLAEPASLPRRVAIRDGYLWQPP</sequence>
<dbReference type="Proteomes" id="UP000004986">
    <property type="component" value="Unassembled WGS sequence"/>
</dbReference>
<name>F3GQK7_PSESJ</name>
<feature type="non-terminal residue" evidence="1">
    <location>
        <position position="1"/>
    </location>
</feature>
<comment type="caution">
    <text evidence="1">The sequence shown here is derived from an EMBL/GenBank/DDBJ whole genome shotgun (WGS) entry which is preliminary data.</text>
</comment>
<accession>F3GQK7</accession>
<organism evidence="1 2">
    <name type="scientific">Pseudomonas syringae pv. pisi str. 1704B</name>
    <dbReference type="NCBI Taxonomy" id="629263"/>
    <lineage>
        <taxon>Bacteria</taxon>
        <taxon>Pseudomonadati</taxon>
        <taxon>Pseudomonadota</taxon>
        <taxon>Gammaproteobacteria</taxon>
        <taxon>Pseudomonadales</taxon>
        <taxon>Pseudomonadaceae</taxon>
        <taxon>Pseudomonas</taxon>
        <taxon>Pseudomonas syringae</taxon>
    </lineage>
</organism>
<dbReference type="AlphaFoldDB" id="F3GQK7"/>
<protein>
    <submittedName>
        <fullName evidence="1">Non-ribosomal peptide synthetase/polyketide synthetase</fullName>
    </submittedName>
</protein>
<dbReference type="BioCyc" id="PSYR629263:G11X0-8511-MONOMER"/>
<proteinExistence type="predicted"/>
<evidence type="ECO:0000313" key="2">
    <source>
        <dbReference type="Proteomes" id="UP000004986"/>
    </source>
</evidence>